<reference evidence="1" key="1">
    <citation type="submission" date="2021-02" db="EMBL/GenBank/DDBJ databases">
        <authorList>
            <person name="Nowell W R."/>
        </authorList>
    </citation>
    <scope>NUCLEOTIDE SEQUENCE</scope>
</reference>
<feature type="non-terminal residue" evidence="1">
    <location>
        <position position="1"/>
    </location>
</feature>
<organism evidence="1 2">
    <name type="scientific">Adineta steineri</name>
    <dbReference type="NCBI Taxonomy" id="433720"/>
    <lineage>
        <taxon>Eukaryota</taxon>
        <taxon>Metazoa</taxon>
        <taxon>Spiralia</taxon>
        <taxon>Gnathifera</taxon>
        <taxon>Rotifera</taxon>
        <taxon>Eurotatoria</taxon>
        <taxon>Bdelloidea</taxon>
        <taxon>Adinetida</taxon>
        <taxon>Adinetidae</taxon>
        <taxon>Adineta</taxon>
    </lineage>
</organism>
<dbReference type="SUPFAM" id="SSF56973">
    <property type="entry name" value="Aerolisin/ETX pore-forming domain"/>
    <property type="match status" value="1"/>
</dbReference>
<comment type="caution">
    <text evidence="1">The sequence shown here is derived from an EMBL/GenBank/DDBJ whole genome shotgun (WGS) entry which is preliminary data.</text>
</comment>
<dbReference type="AlphaFoldDB" id="A0A820NQ43"/>
<evidence type="ECO:0000313" key="1">
    <source>
        <dbReference type="EMBL" id="CAF4391474.1"/>
    </source>
</evidence>
<gene>
    <name evidence="1" type="ORF">OKA104_LOCUS50901</name>
</gene>
<sequence>ASASLRFGYGSESTEEKSQKYKIEVTLPSNTTMDASLFVLEGTVEVPYVAQITVTYTDDTEKIVKDQE</sequence>
<name>A0A820NQ43_9BILA</name>
<dbReference type="Gene3D" id="2.170.15.10">
    <property type="entry name" value="Proaerolysin, chain A, domain 3"/>
    <property type="match status" value="1"/>
</dbReference>
<dbReference type="EMBL" id="CAJOAY010026543">
    <property type="protein sequence ID" value="CAF4391474.1"/>
    <property type="molecule type" value="Genomic_DNA"/>
</dbReference>
<dbReference type="Proteomes" id="UP000663881">
    <property type="component" value="Unassembled WGS sequence"/>
</dbReference>
<accession>A0A820NQ43</accession>
<protein>
    <submittedName>
        <fullName evidence="1">Uncharacterized protein</fullName>
    </submittedName>
</protein>
<feature type="non-terminal residue" evidence="1">
    <location>
        <position position="68"/>
    </location>
</feature>
<evidence type="ECO:0000313" key="2">
    <source>
        <dbReference type="Proteomes" id="UP000663881"/>
    </source>
</evidence>
<proteinExistence type="predicted"/>